<dbReference type="PANTHER" id="PTHR32432:SF4">
    <property type="entry name" value="CELL DIVISION PROTEIN FTSA"/>
    <property type="match status" value="1"/>
</dbReference>
<dbReference type="EMBL" id="DYXT01000016">
    <property type="protein sequence ID" value="HJE38544.1"/>
    <property type="molecule type" value="Genomic_DNA"/>
</dbReference>
<dbReference type="InterPro" id="IPR020823">
    <property type="entry name" value="Cell_div_FtsA"/>
</dbReference>
<proteinExistence type="inferred from homology"/>
<dbReference type="SMART" id="SM00842">
    <property type="entry name" value="FtsA"/>
    <property type="match status" value="1"/>
</dbReference>
<dbReference type="PIRSF" id="PIRSF003101">
    <property type="entry name" value="FtsA"/>
    <property type="match status" value="1"/>
</dbReference>
<dbReference type="GO" id="GO:0051301">
    <property type="term" value="P:cell division"/>
    <property type="evidence" value="ECO:0007669"/>
    <property type="project" value="UniProtKB-KW"/>
</dbReference>
<evidence type="ECO:0000256" key="1">
    <source>
        <dbReference type="PIRNR" id="PIRNR003101"/>
    </source>
</evidence>
<feature type="compositionally biased region" description="Low complexity" evidence="2">
    <location>
        <begin position="380"/>
        <end position="393"/>
    </location>
</feature>
<keyword evidence="1" id="KW-0131">Cell cycle</keyword>
<gene>
    <name evidence="3" type="ORF">K8V47_02095</name>
</gene>
<dbReference type="Pfam" id="PF14450">
    <property type="entry name" value="FtsA"/>
    <property type="match status" value="1"/>
</dbReference>
<keyword evidence="1" id="KW-0132">Cell division</keyword>
<comment type="caution">
    <text evidence="3">The sequence shown here is derived from an EMBL/GenBank/DDBJ whole genome shotgun (WGS) entry which is preliminary data.</text>
</comment>
<sequence>MEPKYVIAIEIGSSKIRGAAGTVDDNGILTVIALEEERLIDCVRYGWIRNVEEVDSRIHRIIKKLENRLHPRKIKSVYLGIGGLSFMSSPREVCRRLPAPEEFTEDILADLRQEAFNLPVGDREVVDVIGRRFYIDRTLENQPIGVYGQDIKAEFNIVTCRPQPKQVVNRVVADRLRLGINGFVVRQIAEGDMVITNEEKMLGCVLVDFGAETTGVSVYKSGHLQYFATLPLGSRNITLDITALNCLEEKAEEYKKIGGNAMGERQTSSLIPDSVNYDEINSYVGARAGEIIANINEQIKYAGYGPSQLPAGIIIVGAGAKLSRFNERLETETKLPVRIGTPLDCIRFLDGRIQGPDAVDVISVLYAAARKGARECMEKPQPAVASQPQSAQPDVQTTQLQEDEQPASKPVEDSDPDIEDERPRRKKAGSRFFSKIKDFTTNFLNDDPYDDDFDDNK</sequence>
<reference evidence="3" key="1">
    <citation type="journal article" date="2021" name="PeerJ">
        <title>Extensive microbial diversity within the chicken gut microbiome revealed by metagenomics and culture.</title>
        <authorList>
            <person name="Gilroy R."/>
            <person name="Ravi A."/>
            <person name="Getino M."/>
            <person name="Pursley I."/>
            <person name="Horton D.L."/>
            <person name="Alikhan N.F."/>
            <person name="Baker D."/>
            <person name="Gharbi K."/>
            <person name="Hall N."/>
            <person name="Watson M."/>
            <person name="Adriaenssens E.M."/>
            <person name="Foster-Nyarko E."/>
            <person name="Jarju S."/>
            <person name="Secka A."/>
            <person name="Antonio M."/>
            <person name="Oren A."/>
            <person name="Chaudhuri R.R."/>
            <person name="La Ragione R."/>
            <person name="Hildebrand F."/>
            <person name="Pallen M.J."/>
        </authorList>
    </citation>
    <scope>NUCLEOTIDE SEQUENCE</scope>
    <source>
        <strain evidence="3">4100</strain>
    </source>
</reference>
<evidence type="ECO:0000313" key="3">
    <source>
        <dbReference type="EMBL" id="HJE38544.1"/>
    </source>
</evidence>
<dbReference type="PANTHER" id="PTHR32432">
    <property type="entry name" value="CELL DIVISION PROTEIN FTSA-RELATED"/>
    <property type="match status" value="1"/>
</dbReference>
<evidence type="ECO:0000256" key="2">
    <source>
        <dbReference type="SAM" id="MobiDB-lite"/>
    </source>
</evidence>
<dbReference type="InterPro" id="IPR003494">
    <property type="entry name" value="SHS2_FtsA"/>
</dbReference>
<dbReference type="GO" id="GO:0032153">
    <property type="term" value="C:cell division site"/>
    <property type="evidence" value="ECO:0007669"/>
    <property type="project" value="TreeGrafter"/>
</dbReference>
<protein>
    <recommendedName>
        <fullName evidence="1">Cell division protein FtsA</fullName>
    </recommendedName>
</protein>
<accession>A0A4Q0U8X5</accession>
<comment type="function">
    <text evidence="1">Cell division protein that is involved in the assembly of the Z ring. May serve as a membrane anchor for the Z ring.</text>
</comment>
<dbReference type="InterPro" id="IPR050696">
    <property type="entry name" value="FtsA/MreB"/>
</dbReference>
<dbReference type="InterPro" id="IPR043129">
    <property type="entry name" value="ATPase_NBD"/>
</dbReference>
<reference evidence="3" key="2">
    <citation type="submission" date="2021-09" db="EMBL/GenBank/DDBJ databases">
        <authorList>
            <person name="Gilroy R."/>
        </authorList>
    </citation>
    <scope>NUCLEOTIDE SEQUENCE</scope>
    <source>
        <strain evidence="3">4100</strain>
    </source>
</reference>
<dbReference type="GO" id="GO:0009898">
    <property type="term" value="C:cytoplasmic side of plasma membrane"/>
    <property type="evidence" value="ECO:0007669"/>
    <property type="project" value="TreeGrafter"/>
</dbReference>
<evidence type="ECO:0000313" key="4">
    <source>
        <dbReference type="Proteomes" id="UP000711407"/>
    </source>
</evidence>
<name>A0A4Q0U8X5_9BACT</name>
<dbReference type="SUPFAM" id="SSF53067">
    <property type="entry name" value="Actin-like ATPase domain"/>
    <property type="match status" value="2"/>
</dbReference>
<organism evidence="3 4">
    <name type="scientific">Candidatus Amulumruptor caecigallinarius</name>
    <dbReference type="NCBI Taxonomy" id="2109911"/>
    <lineage>
        <taxon>Bacteria</taxon>
        <taxon>Pseudomonadati</taxon>
        <taxon>Bacteroidota</taxon>
        <taxon>Bacteroidia</taxon>
        <taxon>Bacteroidales</taxon>
        <taxon>Muribaculaceae</taxon>
        <taxon>Candidatus Amulumruptor</taxon>
    </lineage>
</organism>
<dbReference type="Proteomes" id="UP000711407">
    <property type="component" value="Unassembled WGS sequence"/>
</dbReference>
<feature type="region of interest" description="Disordered" evidence="2">
    <location>
        <begin position="378"/>
        <end position="431"/>
    </location>
</feature>
<comment type="similarity">
    <text evidence="1">Belongs to the FtsA/MreB family.</text>
</comment>
<dbReference type="Gene3D" id="3.30.420.40">
    <property type="match status" value="1"/>
</dbReference>
<dbReference type="AlphaFoldDB" id="A0A4Q0U8X5"/>
<comment type="subunit">
    <text evidence="1">Interacts with FtsZ.</text>
</comment>